<protein>
    <submittedName>
        <fullName evidence="2">Uncharacterized protein</fullName>
    </submittedName>
</protein>
<sequence length="168" mass="18899">MSYFNGGQYLLVLFSLLFLTQVYATRYNFQMVKRPITNRAQPINCPANLPAEGFLKEAGCTTIRTLEYGLFSPCCDMKEACYARCGVTKFECENQFRMCMRGFCPQMTQNPPKVCNTVWGFPSGSGFADMNLDRAEDFSCDAFLKAQLNAKCSGVHLGSPMMANPYIY</sequence>
<accession>A0ABR2WIZ8</accession>
<dbReference type="InterPro" id="IPR036444">
    <property type="entry name" value="PLipase_A2_dom_sf"/>
</dbReference>
<gene>
    <name evidence="2" type="ORF">K7432_013595</name>
</gene>
<dbReference type="EMBL" id="JASJQH010001370">
    <property type="protein sequence ID" value="KAK9761481.1"/>
    <property type="molecule type" value="Genomic_DNA"/>
</dbReference>
<feature type="signal peptide" evidence="1">
    <location>
        <begin position="1"/>
        <end position="24"/>
    </location>
</feature>
<reference evidence="2 3" key="1">
    <citation type="submission" date="2023-04" db="EMBL/GenBank/DDBJ databases">
        <title>Genome of Basidiobolus ranarum AG-B5.</title>
        <authorList>
            <person name="Stajich J.E."/>
            <person name="Carter-House D."/>
            <person name="Gryganskyi A."/>
        </authorList>
    </citation>
    <scope>NUCLEOTIDE SEQUENCE [LARGE SCALE GENOMIC DNA]</scope>
    <source>
        <strain evidence="2 3">AG-B5</strain>
    </source>
</reference>
<evidence type="ECO:0000313" key="3">
    <source>
        <dbReference type="Proteomes" id="UP001479436"/>
    </source>
</evidence>
<evidence type="ECO:0000256" key="1">
    <source>
        <dbReference type="SAM" id="SignalP"/>
    </source>
</evidence>
<name>A0ABR2WIZ8_9FUNG</name>
<dbReference type="SUPFAM" id="SSF48619">
    <property type="entry name" value="Phospholipase A2, PLA2"/>
    <property type="match status" value="1"/>
</dbReference>
<organism evidence="2 3">
    <name type="scientific">Basidiobolus ranarum</name>
    <dbReference type="NCBI Taxonomy" id="34480"/>
    <lineage>
        <taxon>Eukaryota</taxon>
        <taxon>Fungi</taxon>
        <taxon>Fungi incertae sedis</taxon>
        <taxon>Zoopagomycota</taxon>
        <taxon>Entomophthoromycotina</taxon>
        <taxon>Basidiobolomycetes</taxon>
        <taxon>Basidiobolales</taxon>
        <taxon>Basidiobolaceae</taxon>
        <taxon>Basidiobolus</taxon>
    </lineage>
</organism>
<evidence type="ECO:0000313" key="2">
    <source>
        <dbReference type="EMBL" id="KAK9761481.1"/>
    </source>
</evidence>
<dbReference type="Proteomes" id="UP001479436">
    <property type="component" value="Unassembled WGS sequence"/>
</dbReference>
<proteinExistence type="predicted"/>
<keyword evidence="1" id="KW-0732">Signal</keyword>
<feature type="chain" id="PRO_5047482971" evidence="1">
    <location>
        <begin position="25"/>
        <end position="168"/>
    </location>
</feature>
<comment type="caution">
    <text evidence="2">The sequence shown here is derived from an EMBL/GenBank/DDBJ whole genome shotgun (WGS) entry which is preliminary data.</text>
</comment>
<keyword evidence="3" id="KW-1185">Reference proteome</keyword>